<organism evidence="1 2">
    <name type="scientific">Actinokineospora iranica</name>
    <dbReference type="NCBI Taxonomy" id="1271860"/>
    <lineage>
        <taxon>Bacteria</taxon>
        <taxon>Bacillati</taxon>
        <taxon>Actinomycetota</taxon>
        <taxon>Actinomycetes</taxon>
        <taxon>Pseudonocardiales</taxon>
        <taxon>Pseudonocardiaceae</taxon>
        <taxon>Actinokineospora</taxon>
    </lineage>
</organism>
<proteinExistence type="predicted"/>
<dbReference type="EMBL" id="FMZZ01000001">
    <property type="protein sequence ID" value="SDC22623.1"/>
    <property type="molecule type" value="Genomic_DNA"/>
</dbReference>
<reference evidence="2" key="1">
    <citation type="submission" date="2016-10" db="EMBL/GenBank/DDBJ databases">
        <authorList>
            <person name="Varghese N."/>
            <person name="Submissions S."/>
        </authorList>
    </citation>
    <scope>NUCLEOTIDE SEQUENCE [LARGE SCALE GENOMIC DNA]</scope>
    <source>
        <strain evidence="2">IBRC-M 10403</strain>
    </source>
</reference>
<evidence type="ECO:0000313" key="1">
    <source>
        <dbReference type="EMBL" id="SDC22623.1"/>
    </source>
</evidence>
<gene>
    <name evidence="1" type="ORF">SAMN05216174_101576</name>
</gene>
<keyword evidence="2" id="KW-1185">Reference proteome</keyword>
<evidence type="ECO:0000313" key="2">
    <source>
        <dbReference type="Proteomes" id="UP000199501"/>
    </source>
</evidence>
<dbReference type="STRING" id="1271860.SAMN05216174_101576"/>
<dbReference type="OrthoDB" id="4007859at2"/>
<accession>A0A1G6JV87</accession>
<dbReference type="Proteomes" id="UP000199501">
    <property type="component" value="Unassembled WGS sequence"/>
</dbReference>
<dbReference type="RefSeq" id="WP_139190473.1">
    <property type="nucleotide sequence ID" value="NZ_FMZZ01000001.1"/>
</dbReference>
<name>A0A1G6JV87_9PSEU</name>
<sequence length="446" mass="48854">MRTDSSVKPRVETDATHPFWHRDQPTTRAFRVDPDHAGLRAAFPGSWRQLVEVKALLDCYAMVDSGMRHSESDSRDSVRLEFARRVAGLLWAVADIERRADRPGLAETVADTAELFAMYAATGEWKPFVIEPPASGQPWFYCGRLSTWSPRSTSDPLSLLIVVPDDARQQVLSRADLAFDTMHAAAAQALGGPAELADEKPDMHVGQLVLAGGESAFGHKNFAHFFPLETPGASVLGTDFTVVFDNVFQERVSQCSLPLLRKVLGQDSGLAEHSPTALVDSLLVWFRGHDLGHFWRRGARVEDTGVREELGPFLGMALEETYADCHGLLAAAELVDHTTLGVAFCAEQIRYLSRRESDFADSVAATLELGWLARRGITVPSASGAWVAEALPALAELVRVLHATLWEGDRSGLDEIYAAISAGREAAARFESDLDCYPTDLSYVFA</sequence>
<protein>
    <submittedName>
        <fullName evidence="1">Uncharacterized protein</fullName>
    </submittedName>
</protein>
<dbReference type="AlphaFoldDB" id="A0A1G6JV87"/>